<reference evidence="1" key="1">
    <citation type="submission" date="2021-01" db="EMBL/GenBank/DDBJ databases">
        <title>Phytophthora aleatoria, a newly-described species from Pinus radiata is distinct from Phytophthora cactorum isolates based on comparative genomics.</title>
        <authorList>
            <person name="Mcdougal R."/>
            <person name="Panda P."/>
            <person name="Williams N."/>
            <person name="Studholme D.J."/>
        </authorList>
    </citation>
    <scope>NUCLEOTIDE SEQUENCE</scope>
    <source>
        <strain evidence="1">NZFS 4037</strain>
    </source>
</reference>
<sequence>MRWIVMCNLPFSFCESEETRWPPISADTLYGDMEKVVKATERSMGEEMPKEFGLILDGWTHGSEHYLAVFV</sequence>
<protein>
    <submittedName>
        <fullName evidence="1">Uncharacterized protein</fullName>
    </submittedName>
</protein>
<dbReference type="EMBL" id="JAENGY010000149">
    <property type="protein sequence ID" value="KAG6971828.1"/>
    <property type="molecule type" value="Genomic_DNA"/>
</dbReference>
<dbReference type="PANTHER" id="PTHR40866">
    <property type="entry name" value="BED-TYPE DOMAIN-CONTAINING PROTEIN"/>
    <property type="match status" value="1"/>
</dbReference>
<organism evidence="1 2">
    <name type="scientific">Phytophthora aleatoria</name>
    <dbReference type="NCBI Taxonomy" id="2496075"/>
    <lineage>
        <taxon>Eukaryota</taxon>
        <taxon>Sar</taxon>
        <taxon>Stramenopiles</taxon>
        <taxon>Oomycota</taxon>
        <taxon>Peronosporomycetes</taxon>
        <taxon>Peronosporales</taxon>
        <taxon>Peronosporaceae</taxon>
        <taxon>Phytophthora</taxon>
    </lineage>
</organism>
<comment type="caution">
    <text evidence="1">The sequence shown here is derived from an EMBL/GenBank/DDBJ whole genome shotgun (WGS) entry which is preliminary data.</text>
</comment>
<evidence type="ECO:0000313" key="2">
    <source>
        <dbReference type="Proteomes" id="UP000709295"/>
    </source>
</evidence>
<name>A0A8J5IQQ9_9STRA</name>
<gene>
    <name evidence="1" type="ORF">JG688_00004283</name>
</gene>
<evidence type="ECO:0000313" key="1">
    <source>
        <dbReference type="EMBL" id="KAG6971828.1"/>
    </source>
</evidence>
<keyword evidence="2" id="KW-1185">Reference proteome</keyword>
<dbReference type="AlphaFoldDB" id="A0A8J5IQQ9"/>
<proteinExistence type="predicted"/>
<dbReference type="Proteomes" id="UP000709295">
    <property type="component" value="Unassembled WGS sequence"/>
</dbReference>
<dbReference type="PANTHER" id="PTHR40866:SF1">
    <property type="entry name" value="BED-TYPE DOMAIN-CONTAINING PROTEIN"/>
    <property type="match status" value="1"/>
</dbReference>
<accession>A0A8J5IQQ9</accession>